<proteinExistence type="predicted"/>
<organism evidence="2 3">
    <name type="scientific">Caulifigura coniformis</name>
    <dbReference type="NCBI Taxonomy" id="2527983"/>
    <lineage>
        <taxon>Bacteria</taxon>
        <taxon>Pseudomonadati</taxon>
        <taxon>Planctomycetota</taxon>
        <taxon>Planctomycetia</taxon>
        <taxon>Planctomycetales</taxon>
        <taxon>Planctomycetaceae</taxon>
        <taxon>Caulifigura</taxon>
    </lineage>
</organism>
<dbReference type="Proteomes" id="UP000315700">
    <property type="component" value="Chromosome"/>
</dbReference>
<dbReference type="AlphaFoldDB" id="A0A517SCK1"/>
<dbReference type="InParanoid" id="A0A517SCK1"/>
<name>A0A517SCK1_9PLAN</name>
<accession>A0A517SCK1</accession>
<feature type="region of interest" description="Disordered" evidence="1">
    <location>
        <begin position="50"/>
        <end position="89"/>
    </location>
</feature>
<keyword evidence="3" id="KW-1185">Reference proteome</keyword>
<evidence type="ECO:0000313" key="3">
    <source>
        <dbReference type="Proteomes" id="UP000315700"/>
    </source>
</evidence>
<gene>
    <name evidence="2" type="ORF">Pan44_18860</name>
</gene>
<dbReference type="KEGG" id="ccos:Pan44_18860"/>
<dbReference type="RefSeq" id="WP_145029417.1">
    <property type="nucleotide sequence ID" value="NZ_CP036271.1"/>
</dbReference>
<evidence type="ECO:0000256" key="1">
    <source>
        <dbReference type="SAM" id="MobiDB-lite"/>
    </source>
</evidence>
<reference evidence="2 3" key="1">
    <citation type="submission" date="2019-02" db="EMBL/GenBank/DDBJ databases">
        <title>Deep-cultivation of Planctomycetes and their phenomic and genomic characterization uncovers novel biology.</title>
        <authorList>
            <person name="Wiegand S."/>
            <person name="Jogler M."/>
            <person name="Boedeker C."/>
            <person name="Pinto D."/>
            <person name="Vollmers J."/>
            <person name="Rivas-Marin E."/>
            <person name="Kohn T."/>
            <person name="Peeters S.H."/>
            <person name="Heuer A."/>
            <person name="Rast P."/>
            <person name="Oberbeckmann S."/>
            <person name="Bunk B."/>
            <person name="Jeske O."/>
            <person name="Meyerdierks A."/>
            <person name="Storesund J.E."/>
            <person name="Kallscheuer N."/>
            <person name="Luecker S."/>
            <person name="Lage O.M."/>
            <person name="Pohl T."/>
            <person name="Merkel B.J."/>
            <person name="Hornburger P."/>
            <person name="Mueller R.-W."/>
            <person name="Bruemmer F."/>
            <person name="Labrenz M."/>
            <person name="Spormann A.M."/>
            <person name="Op den Camp H."/>
            <person name="Overmann J."/>
            <person name="Amann R."/>
            <person name="Jetten M.S.M."/>
            <person name="Mascher T."/>
            <person name="Medema M.H."/>
            <person name="Devos D.P."/>
            <person name="Kaster A.-K."/>
            <person name="Ovreas L."/>
            <person name="Rohde M."/>
            <person name="Galperin M.Y."/>
            <person name="Jogler C."/>
        </authorList>
    </citation>
    <scope>NUCLEOTIDE SEQUENCE [LARGE SCALE GENOMIC DNA]</scope>
    <source>
        <strain evidence="2 3">Pan44</strain>
    </source>
</reference>
<dbReference type="EMBL" id="CP036271">
    <property type="protein sequence ID" value="QDT53860.1"/>
    <property type="molecule type" value="Genomic_DNA"/>
</dbReference>
<evidence type="ECO:0000313" key="2">
    <source>
        <dbReference type="EMBL" id="QDT53860.1"/>
    </source>
</evidence>
<sequence>MNSKRGTWRSPSRQQKQVVFGFASATAVAVALSWLPSSNERDFEVLPAGVAMSAESRGDEDSAQGEQPADELESGADQASADSPQGGSDLAASAVDFAKGVAVGVTSAMPSRGAPDQAERDALIKAQLHQARIKALDLLTGYHGDVEKAFDKLSDKVPAFVKTARSFSAKWYGQNLAEAFHRDVLSESSLLELKARLEHAYAEELSRVDNEVFVALNLDVADEASLPLELNWDVPRINRSIESAIAKARTATHADQVADFGQLAVSTLISNSLNKELVGRSGLSGDDWSSRLKAGALTLLGGLAADAFVTKAYETAADPDGELQRGINVQLEAIKAVVIDGSEDCPALTDQLMEYEILRAAQRQTRVEKALASQAAR</sequence>
<protein>
    <submittedName>
        <fullName evidence="2">Uncharacterized protein</fullName>
    </submittedName>
</protein>